<evidence type="ECO:0000256" key="6">
    <source>
        <dbReference type="SAM" id="SignalP"/>
    </source>
</evidence>
<keyword evidence="5 6" id="KW-0732">Signal</keyword>
<gene>
    <name evidence="7" type="primary">LOC100700387</name>
</gene>
<dbReference type="AlphaFoldDB" id="I3JCQ7"/>
<evidence type="ECO:0000256" key="2">
    <source>
        <dbReference type="ARBA" id="ARBA00005292"/>
    </source>
</evidence>
<dbReference type="OMA" id="MTSKLMF"/>
<dbReference type="RefSeq" id="XP_003450170.1">
    <property type="nucleotide sequence ID" value="XM_003450122.4"/>
</dbReference>
<evidence type="ECO:0000313" key="7">
    <source>
        <dbReference type="Ensembl" id="ENSONIP00000006647.1"/>
    </source>
</evidence>
<dbReference type="PRINTS" id="PR01888">
    <property type="entry name" value="NROPEPTIDEBW"/>
</dbReference>
<dbReference type="GeneTree" id="ENSGT00940000158204"/>
<dbReference type="InterPro" id="IPR013297">
    <property type="entry name" value="Neuropept_BW_pre"/>
</dbReference>
<dbReference type="PANTHER" id="PTHR28553:SF1">
    <property type="entry name" value="NEUROPEPTIDE B"/>
    <property type="match status" value="1"/>
</dbReference>
<evidence type="ECO:0000256" key="5">
    <source>
        <dbReference type="ARBA" id="ARBA00022729"/>
    </source>
</evidence>
<dbReference type="Ensembl" id="ENSONIT00000006652.2">
    <property type="protein sequence ID" value="ENSONIP00000006647.1"/>
    <property type="gene ID" value="ENSONIG00000005285.2"/>
</dbReference>
<name>I3JCQ7_ORENI</name>
<dbReference type="STRING" id="8128.ENSONIP00000006647"/>
<dbReference type="KEGG" id="onl:100700387"/>
<evidence type="ECO:0000256" key="4">
    <source>
        <dbReference type="ARBA" id="ARBA00022685"/>
    </source>
</evidence>
<reference evidence="7" key="2">
    <citation type="submission" date="2025-08" db="UniProtKB">
        <authorList>
            <consortium name="Ensembl"/>
        </authorList>
    </citation>
    <scope>IDENTIFICATION</scope>
</reference>
<dbReference type="PRINTS" id="PR01889">
    <property type="entry name" value="PPNRPEPTIDEB"/>
</dbReference>
<dbReference type="PANTHER" id="PTHR28553">
    <property type="entry name" value="NEUROPEPTIDE B"/>
    <property type="match status" value="1"/>
</dbReference>
<dbReference type="GeneID" id="100700387"/>
<proteinExistence type="inferred from homology"/>
<dbReference type="Pfam" id="PF15180">
    <property type="entry name" value="NPBW"/>
    <property type="match status" value="1"/>
</dbReference>
<protein>
    <submittedName>
        <fullName evidence="7">Neuropeptide B</fullName>
    </submittedName>
</protein>
<sequence>MKRSSKLALPIVVISVLVACSPTEAWYKQVAGPTYYSVGRASGLLSGIRRSAYVRREEPHHADTDESATNNVFSEIPASSSILKTMPVCIKDITPNLQSCERIQDIKASFRCKADVFLSLDSSDCEAD</sequence>
<reference evidence="7" key="3">
    <citation type="submission" date="2025-09" db="UniProtKB">
        <authorList>
            <consortium name="Ensembl"/>
        </authorList>
    </citation>
    <scope>IDENTIFICATION</scope>
</reference>
<dbReference type="OrthoDB" id="9942334at2759"/>
<dbReference type="GO" id="GO:0005576">
    <property type="term" value="C:extracellular region"/>
    <property type="evidence" value="ECO:0007669"/>
    <property type="project" value="UniProtKB-SubCell"/>
</dbReference>
<dbReference type="GO" id="GO:0007186">
    <property type="term" value="P:G protein-coupled receptor signaling pathway"/>
    <property type="evidence" value="ECO:0007669"/>
    <property type="project" value="TreeGrafter"/>
</dbReference>
<keyword evidence="4" id="KW-0165">Cleavage on pair of basic residues</keyword>
<dbReference type="eggNOG" id="ENOG502S25S">
    <property type="taxonomic scope" value="Eukaryota"/>
</dbReference>
<feature type="chain" id="PRO_5003672547" evidence="6">
    <location>
        <begin position="26"/>
        <end position="128"/>
    </location>
</feature>
<feature type="signal peptide" evidence="6">
    <location>
        <begin position="1"/>
        <end position="25"/>
    </location>
</feature>
<accession>I3JCQ7</accession>
<reference evidence="8" key="1">
    <citation type="submission" date="2012-01" db="EMBL/GenBank/DDBJ databases">
        <title>The Genome Sequence of Oreochromis niloticus (Nile Tilapia).</title>
        <authorList>
            <consortium name="Broad Institute Genome Assembly Team"/>
            <consortium name="Broad Institute Sequencing Platform"/>
            <person name="Di Palma F."/>
            <person name="Johnson J."/>
            <person name="Lander E.S."/>
            <person name="Lindblad-Toh K."/>
        </authorList>
    </citation>
    <scope>NUCLEOTIDE SEQUENCE [LARGE SCALE GENOMIC DNA]</scope>
</reference>
<keyword evidence="3" id="KW-0964">Secreted</keyword>
<dbReference type="PROSITE" id="PS51257">
    <property type="entry name" value="PROKAR_LIPOPROTEIN"/>
    <property type="match status" value="1"/>
</dbReference>
<evidence type="ECO:0000256" key="3">
    <source>
        <dbReference type="ARBA" id="ARBA00022525"/>
    </source>
</evidence>
<dbReference type="Proteomes" id="UP000005207">
    <property type="component" value="Linkage group LG4"/>
</dbReference>
<dbReference type="InterPro" id="IPR013298">
    <property type="entry name" value="Neuropept_B_pre"/>
</dbReference>
<dbReference type="InParanoid" id="I3JCQ7"/>
<keyword evidence="8" id="KW-1185">Reference proteome</keyword>
<dbReference type="GO" id="GO:0007631">
    <property type="term" value="P:feeding behavior"/>
    <property type="evidence" value="ECO:0007669"/>
    <property type="project" value="TreeGrafter"/>
</dbReference>
<comment type="similarity">
    <text evidence="2">Belongs to the neuropeptide B/W family.</text>
</comment>
<organism evidence="7 8">
    <name type="scientific">Oreochromis niloticus</name>
    <name type="common">Nile tilapia</name>
    <name type="synonym">Tilapia nilotica</name>
    <dbReference type="NCBI Taxonomy" id="8128"/>
    <lineage>
        <taxon>Eukaryota</taxon>
        <taxon>Metazoa</taxon>
        <taxon>Chordata</taxon>
        <taxon>Craniata</taxon>
        <taxon>Vertebrata</taxon>
        <taxon>Euteleostomi</taxon>
        <taxon>Actinopterygii</taxon>
        <taxon>Neopterygii</taxon>
        <taxon>Teleostei</taxon>
        <taxon>Neoteleostei</taxon>
        <taxon>Acanthomorphata</taxon>
        <taxon>Ovalentaria</taxon>
        <taxon>Cichlomorphae</taxon>
        <taxon>Cichliformes</taxon>
        <taxon>Cichlidae</taxon>
        <taxon>African cichlids</taxon>
        <taxon>Pseudocrenilabrinae</taxon>
        <taxon>Oreochromini</taxon>
        <taxon>Oreochromis</taxon>
    </lineage>
</organism>
<evidence type="ECO:0000256" key="1">
    <source>
        <dbReference type="ARBA" id="ARBA00004613"/>
    </source>
</evidence>
<dbReference type="HOGENOM" id="CLU_1991876_0_0_1"/>
<comment type="subcellular location">
    <subcellularLocation>
        <location evidence="1">Secreted</location>
    </subcellularLocation>
</comment>
<evidence type="ECO:0000313" key="8">
    <source>
        <dbReference type="Proteomes" id="UP000005207"/>
    </source>
</evidence>
<dbReference type="GO" id="GO:0001664">
    <property type="term" value="F:G protein-coupled receptor binding"/>
    <property type="evidence" value="ECO:0007669"/>
    <property type="project" value="InterPro"/>
</dbReference>